<proteinExistence type="predicted"/>
<feature type="region of interest" description="Disordered" evidence="1">
    <location>
        <begin position="1"/>
        <end position="22"/>
    </location>
</feature>
<comment type="caution">
    <text evidence="3">The sequence shown here is derived from an EMBL/GenBank/DDBJ whole genome shotgun (WGS) entry which is preliminary data.</text>
</comment>
<feature type="domain" description="TIR" evidence="2">
    <location>
        <begin position="148"/>
        <end position="268"/>
    </location>
</feature>
<protein>
    <recommendedName>
        <fullName evidence="2">TIR domain-containing protein</fullName>
    </recommendedName>
</protein>
<evidence type="ECO:0000259" key="2">
    <source>
        <dbReference type="Pfam" id="PF13676"/>
    </source>
</evidence>
<dbReference type="Pfam" id="PF13676">
    <property type="entry name" value="TIR_2"/>
    <property type="match status" value="1"/>
</dbReference>
<feature type="region of interest" description="Disordered" evidence="1">
    <location>
        <begin position="63"/>
        <end position="83"/>
    </location>
</feature>
<dbReference type="Proteomes" id="UP000663834">
    <property type="component" value="Unassembled WGS sequence"/>
</dbReference>
<dbReference type="EMBL" id="CAJNOW010006051">
    <property type="protein sequence ID" value="CAF1472964.1"/>
    <property type="molecule type" value="Genomic_DNA"/>
</dbReference>
<name>A0A815R5R3_9BILA</name>
<gene>
    <name evidence="3" type="ORF">KQP761_LOCUS13139</name>
</gene>
<dbReference type="OrthoDB" id="9978456at2759"/>
<dbReference type="InterPro" id="IPR035897">
    <property type="entry name" value="Toll_tir_struct_dom_sf"/>
</dbReference>
<reference evidence="3" key="1">
    <citation type="submission" date="2021-02" db="EMBL/GenBank/DDBJ databases">
        <authorList>
            <person name="Nowell W R."/>
        </authorList>
    </citation>
    <scope>NUCLEOTIDE SEQUENCE</scope>
</reference>
<dbReference type="GO" id="GO:0007165">
    <property type="term" value="P:signal transduction"/>
    <property type="evidence" value="ECO:0007669"/>
    <property type="project" value="InterPro"/>
</dbReference>
<dbReference type="Gene3D" id="3.40.50.10140">
    <property type="entry name" value="Toll/interleukin-1 receptor homology (TIR) domain"/>
    <property type="match status" value="1"/>
</dbReference>
<dbReference type="InterPro" id="IPR000157">
    <property type="entry name" value="TIR_dom"/>
</dbReference>
<dbReference type="PANTHER" id="PTHR46270:SF2">
    <property type="entry name" value="TIR DOMAIN-CONTAINING PROTEIN"/>
    <property type="match status" value="1"/>
</dbReference>
<dbReference type="AlphaFoldDB" id="A0A815R5R3"/>
<dbReference type="SUPFAM" id="SSF52200">
    <property type="entry name" value="Toll/Interleukin receptor TIR domain"/>
    <property type="match status" value="1"/>
</dbReference>
<feature type="compositionally biased region" description="Polar residues" evidence="1">
    <location>
        <begin position="65"/>
        <end position="74"/>
    </location>
</feature>
<accession>A0A815R5R3</accession>
<evidence type="ECO:0000313" key="3">
    <source>
        <dbReference type="EMBL" id="CAF1472964.1"/>
    </source>
</evidence>
<evidence type="ECO:0000313" key="4">
    <source>
        <dbReference type="Proteomes" id="UP000663834"/>
    </source>
</evidence>
<dbReference type="PANTHER" id="PTHR46270">
    <property type="entry name" value="ARMADILLO-TYPE FOLD-RELATED"/>
    <property type="match status" value="1"/>
</dbReference>
<evidence type="ECO:0000256" key="1">
    <source>
        <dbReference type="SAM" id="MobiDB-lite"/>
    </source>
</evidence>
<sequence length="409" mass="46918">MTLLSSESDEDTTSKSNSDMPVVRDIMNELSESVASCAQPSNTSFPNEDFLIKEALALSNEPEGNLSTENFNNTDHTDVSADDTSGKRISIAFNSTSPVIDFESDEQFIDATTIEQLSSQVDSTQTCVVSSTVTATATKEISTKKQHIMISYNRSCENTCRQIRNHLKKLKYKVWIDVYDMHDNFIDGMATAIRNSYIVLMCINREYDNSFWCKKEAEDIAIKRIKFIPCFMEEPFPLEDWLEFLVGANVWIDFSKTDKFDDALEKLVREITIIEEKLATNPRETPTNTPLINPLNTTTSNPSMTTFNTIWDNFNLWIEENRDDLKRFNRKQSVKFINHLIRALKSDNSTPDDQNKQEFLQQLLLSTSRDQNEGFARLRNSSITLKHPIVKGFICIMILWAVRVVFQEK</sequence>
<organism evidence="3 4">
    <name type="scientific">Rotaria magnacalcarata</name>
    <dbReference type="NCBI Taxonomy" id="392030"/>
    <lineage>
        <taxon>Eukaryota</taxon>
        <taxon>Metazoa</taxon>
        <taxon>Spiralia</taxon>
        <taxon>Gnathifera</taxon>
        <taxon>Rotifera</taxon>
        <taxon>Eurotatoria</taxon>
        <taxon>Bdelloidea</taxon>
        <taxon>Philodinida</taxon>
        <taxon>Philodinidae</taxon>
        <taxon>Rotaria</taxon>
    </lineage>
</organism>